<proteinExistence type="inferred from homology"/>
<evidence type="ECO:0000313" key="5">
    <source>
        <dbReference type="Proteomes" id="UP000276133"/>
    </source>
</evidence>
<dbReference type="InterPro" id="IPR025257">
    <property type="entry name" value="MINDY-3/4_CD"/>
</dbReference>
<keyword evidence="2" id="KW-0788">Thiol protease</keyword>
<keyword evidence="2" id="KW-0833">Ubl conjugation pathway</keyword>
<protein>
    <recommendedName>
        <fullName evidence="2">Ubiquitin carboxyl-terminal hydrolase MINDY</fullName>
        <ecNumber evidence="2">3.4.19.12</ecNumber>
    </recommendedName>
</protein>
<dbReference type="OrthoDB" id="10263628at2759"/>
<evidence type="ECO:0000256" key="1">
    <source>
        <dbReference type="ARBA" id="ARBA00011074"/>
    </source>
</evidence>
<feature type="domain" description="Deubiquitinating enzyme MINDY-3/4 conserved" evidence="3">
    <location>
        <begin position="118"/>
        <end position="485"/>
    </location>
</feature>
<dbReference type="GO" id="GO:0004843">
    <property type="term" value="F:cysteine-type deubiquitinase activity"/>
    <property type="evidence" value="ECO:0007669"/>
    <property type="project" value="UniProtKB-UniRule"/>
</dbReference>
<dbReference type="PANTHER" id="PTHR12473">
    <property type="entry name" value="UBIQUITIN CARBOXYL-TERMINAL HYDROLASE MINDY-4-RELATED"/>
    <property type="match status" value="1"/>
</dbReference>
<keyword evidence="5" id="KW-1185">Reference proteome</keyword>
<dbReference type="PANTHER" id="PTHR12473:SF18">
    <property type="entry name" value="INACTIVE UBIQUITIN CARBOXYL-TERMINAL HYDROLASE MINDY-4B"/>
    <property type="match status" value="1"/>
</dbReference>
<dbReference type="EC" id="3.4.19.12" evidence="2"/>
<name>A0A3M7QPP8_BRAPC</name>
<evidence type="ECO:0000313" key="4">
    <source>
        <dbReference type="EMBL" id="RNA13417.1"/>
    </source>
</evidence>
<dbReference type="InterPro" id="IPR039785">
    <property type="entry name" value="MINY3/4"/>
</dbReference>
<dbReference type="GO" id="GO:0071108">
    <property type="term" value="P:protein K48-linked deubiquitination"/>
    <property type="evidence" value="ECO:0007669"/>
    <property type="project" value="InterPro"/>
</dbReference>
<dbReference type="Pfam" id="PF13898">
    <property type="entry name" value="MINDY-3_4_CD"/>
    <property type="match status" value="2"/>
</dbReference>
<dbReference type="GO" id="GO:1990380">
    <property type="term" value="F:K48-linked deubiquitinase activity"/>
    <property type="evidence" value="ECO:0007669"/>
    <property type="project" value="UniProtKB-UniRule"/>
</dbReference>
<reference evidence="4 5" key="1">
    <citation type="journal article" date="2018" name="Sci. Rep.">
        <title>Genomic signatures of local adaptation to the degree of environmental predictability in rotifers.</title>
        <authorList>
            <person name="Franch-Gras L."/>
            <person name="Hahn C."/>
            <person name="Garcia-Roger E.M."/>
            <person name="Carmona M.J."/>
            <person name="Serra M."/>
            <person name="Gomez A."/>
        </authorList>
    </citation>
    <scope>NUCLEOTIDE SEQUENCE [LARGE SCALE GENOMIC DNA]</scope>
    <source>
        <strain evidence="4">HYR1</strain>
    </source>
</reference>
<gene>
    <name evidence="4" type="ORF">BpHYR1_030217</name>
</gene>
<dbReference type="AlphaFoldDB" id="A0A3M7QPP8"/>
<accession>A0A3M7QPP8</accession>
<dbReference type="EMBL" id="REGN01005428">
    <property type="protein sequence ID" value="RNA13417.1"/>
    <property type="molecule type" value="Genomic_DNA"/>
</dbReference>
<keyword evidence="2" id="KW-0378">Hydrolase</keyword>
<dbReference type="GO" id="GO:0006508">
    <property type="term" value="P:proteolysis"/>
    <property type="evidence" value="ECO:0007669"/>
    <property type="project" value="UniProtKB-KW"/>
</dbReference>
<comment type="catalytic activity">
    <reaction evidence="2">
        <text>Thiol-dependent hydrolysis of ester, thioester, amide, peptide and isopeptide bonds formed by the C-terminal Gly of ubiquitin (a 76-residue protein attached to proteins as an intracellular targeting signal).</text>
        <dbReference type="EC" id="3.4.19.12"/>
    </reaction>
</comment>
<dbReference type="Proteomes" id="UP000276133">
    <property type="component" value="Unassembled WGS sequence"/>
</dbReference>
<dbReference type="SMART" id="SM01174">
    <property type="entry name" value="DUF4205"/>
    <property type="match status" value="1"/>
</dbReference>
<evidence type="ECO:0000259" key="3">
    <source>
        <dbReference type="SMART" id="SM01174"/>
    </source>
</evidence>
<comment type="function">
    <text evidence="2">Hydrolase that can remove 'Lys-48'-linked conjugated ubiquitin from proteins.</text>
</comment>
<comment type="similarity">
    <text evidence="1 2">Belongs to the MINDY deubiquitinase family. FAM188 subfamily.</text>
</comment>
<organism evidence="4 5">
    <name type="scientific">Brachionus plicatilis</name>
    <name type="common">Marine rotifer</name>
    <name type="synonym">Brachionus muelleri</name>
    <dbReference type="NCBI Taxonomy" id="10195"/>
    <lineage>
        <taxon>Eukaryota</taxon>
        <taxon>Metazoa</taxon>
        <taxon>Spiralia</taxon>
        <taxon>Gnathifera</taxon>
        <taxon>Rotifera</taxon>
        <taxon>Eurotatoria</taxon>
        <taxon>Monogononta</taxon>
        <taxon>Pseudotrocha</taxon>
        <taxon>Ploima</taxon>
        <taxon>Brachionidae</taxon>
        <taxon>Brachionus</taxon>
    </lineage>
</organism>
<evidence type="ECO:0000256" key="2">
    <source>
        <dbReference type="RuleBase" id="RU367088"/>
    </source>
</evidence>
<keyword evidence="2" id="KW-0645">Protease</keyword>
<comment type="caution">
    <text evidence="4">The sequence shown here is derived from an EMBL/GenBank/DDBJ whole genome shotgun (WGS) entry which is preliminary data.</text>
</comment>
<sequence>MSELFNSHKSTMKKEIINRMSLNDEWDERAASVSDIRISSVVSMRPEDELKDDEIKNLSEYFKNSRDEIQKKVNSLLNFDFTAHIAKSASSASLKSENGKNVSNNFKPIDFQTATALRQLTVGSKVYTLSKEWTRAKLIFRSGCEDFIYGLCSEKNGTRGLILSVQAVLIKKLILMGYRGIDGQEISDGEWRNKRKILKPNDAEKRDCLISALSEILWTAGESQYASVVLNSGMNCFKIDPETKYFADGLTEKLYIYEFTAFAALEEFMRKNLGSVSIKIFSMQILKAFRSNGSAKKVQQSMVHFVTFQREGGCVLFLYSLILSKKIEKLNEDLQGHLLIGDMEECKFSLFNLVITGTATPFFHNGTIVYDSKGKALEKPLVGIKKRSDIGILYWDSKEEDDQRTEVESMLKTPKFPIWLVLMGKLNAAIIFNTNIDLINNWPTRDTDLIESPHKALRAKYSKFKMFEEEKETEIFEAIKSKWPALIKFIKIIQKYKSGLFFCDILFSAMKKSLVNFKIISADFIFKLLKKILSTFANL</sequence>